<dbReference type="InterPro" id="IPR014729">
    <property type="entry name" value="Rossmann-like_a/b/a_fold"/>
</dbReference>
<evidence type="ECO:0000256" key="1">
    <source>
        <dbReference type="ARBA" id="ARBA00005594"/>
    </source>
</evidence>
<comment type="caution">
    <text evidence="11">The sequence shown here is derived from an EMBL/GenBank/DDBJ whole genome shotgun (WGS) entry which is preliminary data.</text>
</comment>
<dbReference type="GeneID" id="25260913"/>
<dbReference type="VEuPathDB" id="MicrosporidiaDB:DI09_81p60"/>
<dbReference type="GO" id="GO:0005739">
    <property type="term" value="C:mitochondrion"/>
    <property type="evidence" value="ECO:0007669"/>
    <property type="project" value="TreeGrafter"/>
</dbReference>
<protein>
    <recommendedName>
        <fullName evidence="2">tryptophan--tRNA ligase</fullName>
        <ecNumber evidence="2">6.1.1.2</ecNumber>
    </recommendedName>
    <alternativeName>
        <fullName evidence="8">Tryptophanyl-tRNA synthetase</fullName>
    </alternativeName>
</protein>
<dbReference type="InterPro" id="IPR002306">
    <property type="entry name" value="Trp-tRNA-ligase"/>
</dbReference>
<dbReference type="Gene3D" id="1.10.240.10">
    <property type="entry name" value="Tyrosyl-Transfer RNA Synthetase"/>
    <property type="match status" value="1"/>
</dbReference>
<dbReference type="GO" id="GO:0006436">
    <property type="term" value="P:tryptophanyl-tRNA aminoacylation"/>
    <property type="evidence" value="ECO:0007669"/>
    <property type="project" value="InterPro"/>
</dbReference>
<keyword evidence="4 9" id="KW-0547">Nucleotide-binding</keyword>
<keyword evidence="3 9" id="KW-0436">Ligase</keyword>
<accession>A0A098VMB0</accession>
<evidence type="ECO:0000256" key="5">
    <source>
        <dbReference type="ARBA" id="ARBA00022840"/>
    </source>
</evidence>
<dbReference type="PROSITE" id="PS00178">
    <property type="entry name" value="AA_TRNA_LIGASE_I"/>
    <property type="match status" value="1"/>
</dbReference>
<evidence type="ECO:0000256" key="2">
    <source>
        <dbReference type="ARBA" id="ARBA00013161"/>
    </source>
</evidence>
<evidence type="ECO:0000256" key="3">
    <source>
        <dbReference type="ARBA" id="ARBA00022598"/>
    </source>
</evidence>
<organism evidence="11 12">
    <name type="scientific">Mitosporidium daphniae</name>
    <dbReference type="NCBI Taxonomy" id="1485682"/>
    <lineage>
        <taxon>Eukaryota</taxon>
        <taxon>Fungi</taxon>
        <taxon>Fungi incertae sedis</taxon>
        <taxon>Microsporidia</taxon>
        <taxon>Mitosporidium</taxon>
    </lineage>
</organism>
<keyword evidence="12" id="KW-1185">Reference proteome</keyword>
<dbReference type="GO" id="GO:0004830">
    <property type="term" value="F:tryptophan-tRNA ligase activity"/>
    <property type="evidence" value="ECO:0007669"/>
    <property type="project" value="UniProtKB-EC"/>
</dbReference>
<evidence type="ECO:0000256" key="10">
    <source>
        <dbReference type="SAM" id="MobiDB-lite"/>
    </source>
</evidence>
<dbReference type="OrthoDB" id="15808at2759"/>
<evidence type="ECO:0000313" key="12">
    <source>
        <dbReference type="Proteomes" id="UP000029725"/>
    </source>
</evidence>
<dbReference type="EMBL" id="JMKJ01000592">
    <property type="protein sequence ID" value="KGG50203.1"/>
    <property type="molecule type" value="Genomic_DNA"/>
</dbReference>
<dbReference type="InterPro" id="IPR001412">
    <property type="entry name" value="aa-tRNA-synth_I_CS"/>
</dbReference>
<dbReference type="PANTHER" id="PTHR43766:SF1">
    <property type="entry name" value="TRYPTOPHAN--TRNA LIGASE, MITOCHONDRIAL"/>
    <property type="match status" value="1"/>
</dbReference>
<proteinExistence type="inferred from homology"/>
<evidence type="ECO:0000256" key="4">
    <source>
        <dbReference type="ARBA" id="ARBA00022741"/>
    </source>
</evidence>
<feature type="region of interest" description="Disordered" evidence="10">
    <location>
        <begin position="161"/>
        <end position="192"/>
    </location>
</feature>
<dbReference type="InterPro" id="IPR002305">
    <property type="entry name" value="aa-tRNA-synth_Ic"/>
</dbReference>
<evidence type="ECO:0000313" key="11">
    <source>
        <dbReference type="EMBL" id="KGG50203.1"/>
    </source>
</evidence>
<sequence length="309" mass="34523">MILFSAIQPTGRLHLGNYLGAIRPWVSLISSKFTLNGENKCPQQAHNIYFSLADLHALTSTSWTISSENNISAAIQLIACGLDPREFPFSLFRQSQERRKVHPNGTGSVSAGILTYPILQAADILSTHVPIGEDQMQHLELCKFLAKKLQQSRSMREFPIPQPLITPKEKGGRVMSLNNPNKKMSKSDPDDFSRINIDDDHNVIYSKIKSALTESNPRFDIPLKEMSPAMSNLITIYSAVNGSHSDITKFASIQEFKKSLTDSIISTLQPIKAKIELLRCDEKIVQQILLVGEANARQRAQETIKLLKL</sequence>
<dbReference type="EC" id="6.1.1.2" evidence="2"/>
<dbReference type="PANTHER" id="PTHR43766">
    <property type="entry name" value="TRYPTOPHAN--TRNA LIGASE, MITOCHONDRIAL"/>
    <property type="match status" value="1"/>
</dbReference>
<keyword evidence="6 9" id="KW-0648">Protein biosynthesis</keyword>
<gene>
    <name evidence="11" type="ORF">DI09_81p60</name>
</gene>
<reference evidence="11 12" key="1">
    <citation type="submission" date="2014-04" db="EMBL/GenBank/DDBJ databases">
        <title>A new species of microsporidia sheds light on the evolution of extreme parasitism.</title>
        <authorList>
            <person name="Haag K.L."/>
            <person name="James T.Y."/>
            <person name="Larsson R."/>
            <person name="Schaer T.M."/>
            <person name="Refardt D."/>
            <person name="Pombert J.-F."/>
            <person name="Ebert D."/>
        </authorList>
    </citation>
    <scope>NUCLEOTIDE SEQUENCE [LARGE SCALE GENOMIC DNA]</scope>
    <source>
        <strain evidence="11 12">UGP3</strain>
        <tissue evidence="11">Spores</tissue>
    </source>
</reference>
<dbReference type="SUPFAM" id="SSF52374">
    <property type="entry name" value="Nucleotidylyl transferase"/>
    <property type="match status" value="1"/>
</dbReference>
<evidence type="ECO:0000256" key="7">
    <source>
        <dbReference type="ARBA" id="ARBA00023146"/>
    </source>
</evidence>
<dbReference type="PRINTS" id="PR01039">
    <property type="entry name" value="TRNASYNTHTRP"/>
</dbReference>
<evidence type="ECO:0000256" key="8">
    <source>
        <dbReference type="ARBA" id="ARBA00030268"/>
    </source>
</evidence>
<dbReference type="Proteomes" id="UP000029725">
    <property type="component" value="Unassembled WGS sequence"/>
</dbReference>
<name>A0A098VMB0_9MICR</name>
<dbReference type="RefSeq" id="XP_013236639.1">
    <property type="nucleotide sequence ID" value="XM_013381185.1"/>
</dbReference>
<keyword evidence="7 9" id="KW-0030">Aminoacyl-tRNA synthetase</keyword>
<dbReference type="Pfam" id="PF00579">
    <property type="entry name" value="tRNA-synt_1b"/>
    <property type="match status" value="2"/>
</dbReference>
<dbReference type="AlphaFoldDB" id="A0A098VMB0"/>
<keyword evidence="5 9" id="KW-0067">ATP-binding</keyword>
<comment type="similarity">
    <text evidence="1 9">Belongs to the class-I aminoacyl-tRNA synthetase family.</text>
</comment>
<evidence type="ECO:0000256" key="9">
    <source>
        <dbReference type="RuleBase" id="RU363036"/>
    </source>
</evidence>
<dbReference type="Gene3D" id="3.40.50.620">
    <property type="entry name" value="HUPs"/>
    <property type="match status" value="2"/>
</dbReference>
<dbReference type="InterPro" id="IPR050203">
    <property type="entry name" value="Trp-tRNA_synthetase"/>
</dbReference>
<evidence type="ECO:0000256" key="6">
    <source>
        <dbReference type="ARBA" id="ARBA00022917"/>
    </source>
</evidence>
<dbReference type="GO" id="GO:0005524">
    <property type="term" value="F:ATP binding"/>
    <property type="evidence" value="ECO:0007669"/>
    <property type="project" value="UniProtKB-KW"/>
</dbReference>
<dbReference type="HOGENOM" id="CLU_029244_1_4_1"/>